<evidence type="ECO:0000313" key="3">
    <source>
        <dbReference type="EMBL" id="SHF97698.1"/>
    </source>
</evidence>
<keyword evidence="4" id="KW-1185">Reference proteome</keyword>
<keyword evidence="2" id="KW-1133">Transmembrane helix</keyword>
<feature type="transmembrane region" description="Helical" evidence="2">
    <location>
        <begin position="6"/>
        <end position="22"/>
    </location>
</feature>
<accession>A0A1M5G1T9</accession>
<evidence type="ECO:0000313" key="4">
    <source>
        <dbReference type="Proteomes" id="UP000184480"/>
    </source>
</evidence>
<dbReference type="RefSeq" id="WP_062181084.1">
    <property type="nucleotide sequence ID" value="NZ_BBXL01000012.1"/>
</dbReference>
<name>A0A1M5G1T9_9BACT</name>
<feature type="region of interest" description="Disordered" evidence="1">
    <location>
        <begin position="29"/>
        <end position="88"/>
    </location>
</feature>
<protein>
    <submittedName>
        <fullName evidence="3">Uncharacterized protein</fullName>
    </submittedName>
</protein>
<organism evidence="3 4">
    <name type="scientific">Dysgonomonas macrotermitis</name>
    <dbReference type="NCBI Taxonomy" id="1346286"/>
    <lineage>
        <taxon>Bacteria</taxon>
        <taxon>Pseudomonadati</taxon>
        <taxon>Bacteroidota</taxon>
        <taxon>Bacteroidia</taxon>
        <taxon>Bacteroidales</taxon>
        <taxon>Dysgonomonadaceae</taxon>
        <taxon>Dysgonomonas</taxon>
    </lineage>
</organism>
<dbReference type="Proteomes" id="UP000184480">
    <property type="component" value="Unassembled WGS sequence"/>
</dbReference>
<gene>
    <name evidence="3" type="ORF">SAMN05444362_11325</name>
</gene>
<dbReference type="EMBL" id="FQUC01000013">
    <property type="protein sequence ID" value="SHF97698.1"/>
    <property type="molecule type" value="Genomic_DNA"/>
</dbReference>
<proteinExistence type="predicted"/>
<feature type="compositionally biased region" description="Polar residues" evidence="1">
    <location>
        <begin position="43"/>
        <end position="53"/>
    </location>
</feature>
<feature type="compositionally biased region" description="Polar residues" evidence="1">
    <location>
        <begin position="66"/>
        <end position="88"/>
    </location>
</feature>
<evidence type="ECO:0000256" key="2">
    <source>
        <dbReference type="SAM" id="Phobius"/>
    </source>
</evidence>
<dbReference type="OrthoDB" id="9991035at2"/>
<sequence>MENLIIYGIIAIGVVVSIIRNYQKEVKKNKERALTQPRPRLVPSQQNQEQAQPSAAPFSRPRRLSTENQESSTVEVNSPLSTERSFPQSVPTVASYNYMEEGVSAIQQMENEKKEERIAFSQDEGKASRSIDLQLETQEDLRRAFIHSIILERKY</sequence>
<keyword evidence="2" id="KW-0472">Membrane</keyword>
<evidence type="ECO:0000256" key="1">
    <source>
        <dbReference type="SAM" id="MobiDB-lite"/>
    </source>
</evidence>
<keyword evidence="2" id="KW-0812">Transmembrane</keyword>
<reference evidence="4" key="1">
    <citation type="submission" date="2016-11" db="EMBL/GenBank/DDBJ databases">
        <authorList>
            <person name="Varghese N."/>
            <person name="Submissions S."/>
        </authorList>
    </citation>
    <scope>NUCLEOTIDE SEQUENCE [LARGE SCALE GENOMIC DNA]</scope>
    <source>
        <strain evidence="4">DSM 27370</strain>
    </source>
</reference>
<dbReference type="AlphaFoldDB" id="A0A1M5G1T9"/>